<evidence type="ECO:0000256" key="9">
    <source>
        <dbReference type="ARBA" id="ARBA00023180"/>
    </source>
</evidence>
<sequence length="515" mass="58803">GSCRKKCFDSSHRGLEGCRCDVRCKDRGDCCWDFEDTCVESTQIWTCNKFRCGETRLPSSLCSCSDDCLQRKDCCADYKSVCQGETPWVKEDCGTAPQSQCPDGFDLPPVILFSMDGFRAEYLDTWSSLLPNIDKLKTCGIHSKYMRAVYPTKTFPNHYTIVTIWLTAMYQGLKTASYFWPGSDVAVNGSFPSLYMAYNRPSFYTLYVEEPDSAGHDSGPVSAGCRKDDQHFKPYLTRDLPKRLHYANNVRIDKVHLMVDRQWLAVREYVSGFGKAMKMPLWSSYTVPKPTGDTSPFPPTVPDCLRADVRVASNESQKCSFYLADKTITHGFLYPPANNKTSDSQYDALITSNLVPMYEEFKKMWDYFHSVLLSKYAMERNGVNVVSGPVFDYDYDGHFDAPNEITGHVNNTSVPIPTHYFVMLTSCKDRSHTPDNCPGWLDVLPFIIPHRSTNIESCPKDKQEDLWIEERFKAHIARVRDVELLTGLDFFQEKVQPLSEILQLKTYLPTFETII</sequence>
<dbReference type="GO" id="GO:0003676">
    <property type="term" value="F:nucleic acid binding"/>
    <property type="evidence" value="ECO:0007669"/>
    <property type="project" value="InterPro"/>
</dbReference>
<evidence type="ECO:0000256" key="22">
    <source>
        <dbReference type="ARBA" id="ARBA00047299"/>
    </source>
</evidence>
<comment type="catalytic activity">
    <reaction evidence="24">
        <text>P(1),P(3)-bis(5'-adenosyl) triphosphate + H2O = AMP + ADP + 2 H(+)</text>
        <dbReference type="Rhea" id="RHEA:13893"/>
        <dbReference type="ChEBI" id="CHEBI:15377"/>
        <dbReference type="ChEBI" id="CHEBI:15378"/>
        <dbReference type="ChEBI" id="CHEBI:58529"/>
        <dbReference type="ChEBI" id="CHEBI:456215"/>
        <dbReference type="ChEBI" id="CHEBI:456216"/>
    </reaction>
    <physiologicalReaction direction="left-to-right" evidence="24">
        <dbReference type="Rhea" id="RHEA:13894"/>
    </physiologicalReaction>
</comment>
<evidence type="ECO:0000313" key="31">
    <source>
        <dbReference type="Proteomes" id="UP000011518"/>
    </source>
</evidence>
<dbReference type="FunFam" id="4.10.410.20:FF:000004">
    <property type="entry name" value="ectonucleotide pyrophosphatase/phosphodiesterase family member 3"/>
    <property type="match status" value="1"/>
</dbReference>
<comment type="catalytic activity">
    <reaction evidence="14">
        <text>a ribonucleoside 5'-triphosphate + H2O = a ribonucleoside 5'-phosphate + diphosphate + H(+)</text>
        <dbReference type="Rhea" id="RHEA:23996"/>
        <dbReference type="ChEBI" id="CHEBI:15377"/>
        <dbReference type="ChEBI" id="CHEBI:15378"/>
        <dbReference type="ChEBI" id="CHEBI:33019"/>
        <dbReference type="ChEBI" id="CHEBI:58043"/>
        <dbReference type="ChEBI" id="CHEBI:61557"/>
        <dbReference type="EC" id="3.6.1.9"/>
    </reaction>
    <physiologicalReaction direction="left-to-right" evidence="14">
        <dbReference type="Rhea" id="RHEA:23997"/>
    </physiologicalReaction>
</comment>
<keyword evidence="5" id="KW-0964">Secreted</keyword>
<keyword evidence="6" id="KW-0479">Metal-binding</keyword>
<dbReference type="InParanoid" id="L9L3U2"/>
<evidence type="ECO:0000256" key="21">
    <source>
        <dbReference type="ARBA" id="ARBA00045363"/>
    </source>
</evidence>
<feature type="domain" description="SMB" evidence="29">
    <location>
        <begin position="43"/>
        <end position="87"/>
    </location>
</feature>
<evidence type="ECO:0000256" key="20">
    <source>
        <dbReference type="ARBA" id="ARBA00045013"/>
    </source>
</evidence>
<dbReference type="AlphaFoldDB" id="L9L3U2"/>
<evidence type="ECO:0000256" key="26">
    <source>
        <dbReference type="ARBA" id="ARBA00048730"/>
    </source>
</evidence>
<evidence type="ECO:0000256" key="4">
    <source>
        <dbReference type="ARBA" id="ARBA00012029"/>
    </source>
</evidence>
<evidence type="ECO:0000256" key="1">
    <source>
        <dbReference type="ARBA" id="ARBA00000983"/>
    </source>
</evidence>
<evidence type="ECO:0000256" key="12">
    <source>
        <dbReference type="ARBA" id="ARBA00041247"/>
    </source>
</evidence>
<dbReference type="EC" id="3.6.1.9" evidence="10"/>
<accession>L9L3U2</accession>
<evidence type="ECO:0000256" key="6">
    <source>
        <dbReference type="ARBA" id="ARBA00022723"/>
    </source>
</evidence>
<dbReference type="SUPFAM" id="SSF90188">
    <property type="entry name" value="Somatomedin B domain"/>
    <property type="match status" value="2"/>
</dbReference>
<evidence type="ECO:0000256" key="10">
    <source>
        <dbReference type="ARBA" id="ARBA00038862"/>
    </source>
</evidence>
<reference evidence="31" key="2">
    <citation type="journal article" date="2013" name="Nat. Commun.">
        <title>Genome of the Chinese tree shrew.</title>
        <authorList>
            <person name="Fan Y."/>
            <person name="Huang Z.Y."/>
            <person name="Cao C.C."/>
            <person name="Chen C.S."/>
            <person name="Chen Y.X."/>
            <person name="Fan D.D."/>
            <person name="He J."/>
            <person name="Hou H.L."/>
            <person name="Hu L."/>
            <person name="Hu X.T."/>
            <person name="Jiang X.T."/>
            <person name="Lai R."/>
            <person name="Lang Y.S."/>
            <person name="Liang B."/>
            <person name="Liao S.G."/>
            <person name="Mu D."/>
            <person name="Ma Y.Y."/>
            <person name="Niu Y.Y."/>
            <person name="Sun X.Q."/>
            <person name="Xia J.Q."/>
            <person name="Xiao J."/>
            <person name="Xiong Z.Q."/>
            <person name="Xu L."/>
            <person name="Yang L."/>
            <person name="Zhang Y."/>
            <person name="Zhao W."/>
            <person name="Zhao X.D."/>
            <person name="Zheng Y.T."/>
            <person name="Zhou J.M."/>
            <person name="Zhu Y.B."/>
            <person name="Zhang G.J."/>
            <person name="Wang J."/>
            <person name="Yao Y.G."/>
        </authorList>
    </citation>
    <scope>NUCLEOTIDE SEQUENCE [LARGE SCALE GENOMIC DNA]</scope>
</reference>
<dbReference type="Gene3D" id="3.40.570.10">
    <property type="entry name" value="Extracellular Endonuclease, subunit A"/>
    <property type="match status" value="1"/>
</dbReference>
<evidence type="ECO:0000256" key="24">
    <source>
        <dbReference type="ARBA" id="ARBA00048023"/>
    </source>
</evidence>
<dbReference type="InterPro" id="IPR036024">
    <property type="entry name" value="Somatomedin_B-like_dom_sf"/>
</dbReference>
<evidence type="ECO:0000259" key="29">
    <source>
        <dbReference type="PROSITE" id="PS50958"/>
    </source>
</evidence>
<dbReference type="SUPFAM" id="SSF53649">
    <property type="entry name" value="Alkaline phosphatase-like"/>
    <property type="match status" value="1"/>
</dbReference>
<dbReference type="GO" id="GO:0046872">
    <property type="term" value="F:metal ion binding"/>
    <property type="evidence" value="ECO:0007669"/>
    <property type="project" value="UniProtKB-KW"/>
</dbReference>
<dbReference type="Pfam" id="PF01663">
    <property type="entry name" value="Phosphodiest"/>
    <property type="match status" value="1"/>
</dbReference>
<comment type="catalytic activity">
    <reaction evidence="26">
        <text>UDP-N-acetyl-alpha-D-glucosamine + H2O = N-acetyl-alpha-D-glucosamine 1-phosphate + UMP + 2 H(+)</text>
        <dbReference type="Rhea" id="RHEA:29547"/>
        <dbReference type="ChEBI" id="CHEBI:15377"/>
        <dbReference type="ChEBI" id="CHEBI:15378"/>
        <dbReference type="ChEBI" id="CHEBI:57705"/>
        <dbReference type="ChEBI" id="CHEBI:57776"/>
        <dbReference type="ChEBI" id="CHEBI:57865"/>
    </reaction>
    <physiologicalReaction direction="left-to-right" evidence="26">
        <dbReference type="Rhea" id="RHEA:29548"/>
    </physiologicalReaction>
</comment>
<dbReference type="STRING" id="246437.L9L3U2"/>
<comment type="function">
    <text evidence="21">Hydrolase that metabolizes extracellular nucleotides, including ATP, GTP, UTP and CTP. Limits mast cells and basophils response during inflammation and during the chronic phases of allergic responses by eliminating extracellular ATP, a signaling molecule activating these cells in an autocrine manner. Metabolizes extracellular ATP in the lumen of the small intestine, and thereby prevents ATP-induced apoptosis of intestinal plasmacytoid dendritic cells. Has a broad specificity and can also hydrolyze UDP-GlcNAc into UMP and GlcNAc-1-phosphate and potentially several other intracellular nucleotide sugars, including UDP-GalNAc, CMP-NeuAc, GDP-Fuc, and UDP-GlcA. Thereby, could modulate glycan biosynthesis and protein glycosylation. Can hydrolyze extracellular dinucleoside polyphosphates, including the vasoactive adenosine polyphosphates as well. In addition, displays an alkaline phosphodiesterase activity in vitro.</text>
</comment>
<dbReference type="InterPro" id="IPR017850">
    <property type="entry name" value="Alkaline_phosphatase_core_sf"/>
</dbReference>
<comment type="catalytic activity">
    <reaction evidence="25">
        <text>GTP + H2O = GMP + diphosphate + H(+)</text>
        <dbReference type="Rhea" id="RHEA:29391"/>
        <dbReference type="ChEBI" id="CHEBI:15377"/>
        <dbReference type="ChEBI" id="CHEBI:15378"/>
        <dbReference type="ChEBI" id="CHEBI:33019"/>
        <dbReference type="ChEBI" id="CHEBI:37565"/>
        <dbReference type="ChEBI" id="CHEBI:58115"/>
        <dbReference type="EC" id="3.6.1.9"/>
    </reaction>
    <physiologicalReaction direction="left-to-right" evidence="25">
        <dbReference type="Rhea" id="RHEA:29392"/>
    </physiologicalReaction>
</comment>
<keyword evidence="9" id="KW-0325">Glycoprotein</keyword>
<dbReference type="GO" id="GO:0004528">
    <property type="term" value="F:phosphodiesterase I activity"/>
    <property type="evidence" value="ECO:0007669"/>
    <property type="project" value="UniProtKB-EC"/>
</dbReference>
<evidence type="ECO:0000256" key="3">
    <source>
        <dbReference type="ARBA" id="ARBA00011407"/>
    </source>
</evidence>
<dbReference type="SMART" id="SM00477">
    <property type="entry name" value="NUC"/>
    <property type="match status" value="1"/>
</dbReference>
<dbReference type="Proteomes" id="UP000011518">
    <property type="component" value="Unassembled WGS sequence"/>
</dbReference>
<dbReference type="InterPro" id="IPR020821">
    <property type="entry name" value="ENPP1-3/EXOG-like_nuc-like"/>
</dbReference>
<comment type="catalytic activity">
    <reaction evidence="27">
        <text>P(1),P(4)-bis(5'-adenosyl) tetraphosphate + H2O = AMP + ATP + 2 H(+)</text>
        <dbReference type="Rhea" id="RHEA:32039"/>
        <dbReference type="ChEBI" id="CHEBI:15377"/>
        <dbReference type="ChEBI" id="CHEBI:15378"/>
        <dbReference type="ChEBI" id="CHEBI:30616"/>
        <dbReference type="ChEBI" id="CHEBI:58141"/>
        <dbReference type="ChEBI" id="CHEBI:456215"/>
    </reaction>
    <physiologicalReaction direction="left-to-right" evidence="27">
        <dbReference type="Rhea" id="RHEA:32040"/>
    </physiologicalReaction>
</comment>
<dbReference type="SMART" id="SM00201">
    <property type="entry name" value="SO"/>
    <property type="match status" value="2"/>
</dbReference>
<dbReference type="PANTHER" id="PTHR10151:SF107">
    <property type="entry name" value="ECTONUCLEOTIDE PYROPHOSPHATASE_PHOSPHODIESTERASE FAMILY MEMBER 3"/>
    <property type="match status" value="1"/>
</dbReference>
<dbReference type="CDD" id="cd16018">
    <property type="entry name" value="Enpp"/>
    <property type="match status" value="1"/>
</dbReference>
<dbReference type="PROSITE" id="PS00524">
    <property type="entry name" value="SMB_1"/>
    <property type="match status" value="2"/>
</dbReference>
<keyword evidence="7" id="KW-0378">Hydrolase</keyword>
<dbReference type="SMART" id="SM00892">
    <property type="entry name" value="Endonuclease_NS"/>
    <property type="match status" value="1"/>
</dbReference>
<feature type="domain" description="SMB" evidence="29">
    <location>
        <begin position="1"/>
        <end position="42"/>
    </location>
</feature>
<evidence type="ECO:0000256" key="25">
    <source>
        <dbReference type="ARBA" id="ARBA00048215"/>
    </source>
</evidence>
<reference evidence="31" key="1">
    <citation type="submission" date="2012-07" db="EMBL/GenBank/DDBJ databases">
        <title>Genome of the Chinese tree shrew, a rising model animal genetically related to primates.</title>
        <authorList>
            <person name="Zhang G."/>
            <person name="Fan Y."/>
            <person name="Yao Y."/>
            <person name="Huang Z."/>
        </authorList>
    </citation>
    <scope>NUCLEOTIDE SEQUENCE [LARGE SCALE GENOMIC DNA]</scope>
</reference>
<evidence type="ECO:0000256" key="17">
    <source>
        <dbReference type="ARBA" id="ARBA00045000"/>
    </source>
</evidence>
<dbReference type="InterPro" id="IPR044929">
    <property type="entry name" value="DNA/RNA_non-sp_Endonuclease_sf"/>
</dbReference>
<comment type="subunit">
    <text evidence="3">Monomer and homodimer.</text>
</comment>
<evidence type="ECO:0000256" key="7">
    <source>
        <dbReference type="ARBA" id="ARBA00022801"/>
    </source>
</evidence>
<comment type="catalytic activity">
    <reaction evidence="22">
        <text>UTP + H2O = UMP + diphosphate + H(+)</text>
        <dbReference type="Rhea" id="RHEA:29395"/>
        <dbReference type="ChEBI" id="CHEBI:15377"/>
        <dbReference type="ChEBI" id="CHEBI:15378"/>
        <dbReference type="ChEBI" id="CHEBI:33019"/>
        <dbReference type="ChEBI" id="CHEBI:46398"/>
        <dbReference type="ChEBI" id="CHEBI:57865"/>
        <dbReference type="EC" id="3.6.1.9"/>
    </reaction>
    <physiologicalReaction direction="left-to-right" evidence="22">
        <dbReference type="Rhea" id="RHEA:29396"/>
    </physiologicalReaction>
</comment>
<dbReference type="CDD" id="cd00091">
    <property type="entry name" value="NUC"/>
    <property type="match status" value="1"/>
</dbReference>
<evidence type="ECO:0000256" key="18">
    <source>
        <dbReference type="ARBA" id="ARBA00045010"/>
    </source>
</evidence>
<dbReference type="FunCoup" id="L9L3U2">
    <property type="interactions" value="223"/>
</dbReference>
<dbReference type="Gene3D" id="4.10.410.20">
    <property type="match status" value="2"/>
</dbReference>
<dbReference type="PROSITE" id="PS50958">
    <property type="entry name" value="SMB_2"/>
    <property type="match status" value="2"/>
</dbReference>
<evidence type="ECO:0000256" key="27">
    <source>
        <dbReference type="ARBA" id="ARBA00049048"/>
    </source>
</evidence>
<comment type="catalytic activity">
    <reaction evidence="1">
        <text>Hydrolytically removes 5'-nucleotides successively from the 3'-hydroxy termini of 3'-hydroxy-terminated oligonucleotides.</text>
        <dbReference type="EC" id="3.1.4.1"/>
    </reaction>
</comment>
<evidence type="ECO:0000256" key="13">
    <source>
        <dbReference type="ARBA" id="ARBA00041699"/>
    </source>
</evidence>
<dbReference type="GO" id="GO:0047429">
    <property type="term" value="F:nucleoside triphosphate diphosphatase activity"/>
    <property type="evidence" value="ECO:0007669"/>
    <property type="project" value="UniProtKB-EC"/>
</dbReference>
<dbReference type="PANTHER" id="PTHR10151">
    <property type="entry name" value="ECTONUCLEOTIDE PYROPHOSPHATASE/PHOSPHODIESTERASE"/>
    <property type="match status" value="1"/>
</dbReference>
<dbReference type="InterPro" id="IPR044925">
    <property type="entry name" value="His-Me_finger_sf"/>
</dbReference>
<dbReference type="InterPro" id="IPR001604">
    <property type="entry name" value="Endo_G_ENPP1-like_dom"/>
</dbReference>
<dbReference type="GO" id="GO:0005576">
    <property type="term" value="C:extracellular region"/>
    <property type="evidence" value="ECO:0007669"/>
    <property type="project" value="UniProtKB-SubCell"/>
</dbReference>
<evidence type="ECO:0000256" key="28">
    <source>
        <dbReference type="ARBA" id="ARBA00049487"/>
    </source>
</evidence>
<evidence type="ECO:0000256" key="15">
    <source>
        <dbReference type="ARBA" id="ARBA00044894"/>
    </source>
</evidence>
<dbReference type="Gene3D" id="3.40.720.10">
    <property type="entry name" value="Alkaline Phosphatase, subunit A"/>
    <property type="match status" value="1"/>
</dbReference>
<keyword evidence="31" id="KW-1185">Reference proteome</keyword>
<evidence type="ECO:0000256" key="11">
    <source>
        <dbReference type="ARBA" id="ARBA00041154"/>
    </source>
</evidence>
<evidence type="ECO:0000256" key="23">
    <source>
        <dbReference type="ARBA" id="ARBA00047507"/>
    </source>
</evidence>
<protein>
    <recommendedName>
        <fullName evidence="11">Ectonucleotide pyrophosphatase/phosphodiesterase family member 3</fullName>
        <ecNumber evidence="4">3.1.4.1</ecNumber>
        <ecNumber evidence="10">3.6.1.9</ecNumber>
    </recommendedName>
    <alternativeName>
        <fullName evidence="20">Alkaline phosphodiesterase I</fullName>
    </alternativeName>
    <alternativeName>
        <fullName evidence="19">Dinucleoside polyphosphatase</fullName>
    </alternativeName>
    <alternativeName>
        <fullName evidence="17">Nucleotide diphosphatase</fullName>
    </alternativeName>
    <alternativeName>
        <fullName evidence="18">Nucleotide pyrophosphatase</fullName>
    </alternativeName>
    <alternativeName>
        <fullName evidence="13">Phosphodiesterase I beta</fullName>
    </alternativeName>
    <alternativeName>
        <fullName evidence="12">Phosphodiesterase I/nucleotide pyrophosphatase 3</fullName>
    </alternativeName>
</protein>
<gene>
    <name evidence="30" type="ORF">TREES_T100016786</name>
</gene>
<dbReference type="eggNOG" id="KOG2645">
    <property type="taxonomic scope" value="Eukaryota"/>
</dbReference>
<dbReference type="SUPFAM" id="SSF54060">
    <property type="entry name" value="His-Me finger endonucleases"/>
    <property type="match status" value="1"/>
</dbReference>
<dbReference type="InterPro" id="IPR001212">
    <property type="entry name" value="Somatomedin_B_dom"/>
</dbReference>
<comment type="catalytic activity">
    <reaction evidence="16">
        <text>CTP + H2O = CMP + diphosphate + H(+)</text>
        <dbReference type="Rhea" id="RHEA:27762"/>
        <dbReference type="ChEBI" id="CHEBI:15377"/>
        <dbReference type="ChEBI" id="CHEBI:15378"/>
        <dbReference type="ChEBI" id="CHEBI:33019"/>
        <dbReference type="ChEBI" id="CHEBI:37563"/>
        <dbReference type="ChEBI" id="CHEBI:60377"/>
        <dbReference type="EC" id="3.6.1.9"/>
    </reaction>
    <physiologicalReaction direction="left-to-right" evidence="16">
        <dbReference type="Rhea" id="RHEA:27763"/>
    </physiologicalReaction>
</comment>
<name>L9L3U2_TUPCH</name>
<organism evidence="30 31">
    <name type="scientific">Tupaia chinensis</name>
    <name type="common">Chinese tree shrew</name>
    <name type="synonym">Tupaia belangeri chinensis</name>
    <dbReference type="NCBI Taxonomy" id="246437"/>
    <lineage>
        <taxon>Eukaryota</taxon>
        <taxon>Metazoa</taxon>
        <taxon>Chordata</taxon>
        <taxon>Craniata</taxon>
        <taxon>Vertebrata</taxon>
        <taxon>Euteleostomi</taxon>
        <taxon>Mammalia</taxon>
        <taxon>Eutheria</taxon>
        <taxon>Euarchontoglires</taxon>
        <taxon>Scandentia</taxon>
        <taxon>Tupaiidae</taxon>
        <taxon>Tupaia</taxon>
    </lineage>
</organism>
<comment type="catalytic activity">
    <reaction evidence="23">
        <text>P(1),P(4)-bis(5'-guanosyl) tetraphosphate + H2O = GMP + GTP + 2 H(+)</text>
        <dbReference type="Rhea" id="RHEA:22484"/>
        <dbReference type="ChEBI" id="CHEBI:15377"/>
        <dbReference type="ChEBI" id="CHEBI:15378"/>
        <dbReference type="ChEBI" id="CHEBI:37565"/>
        <dbReference type="ChEBI" id="CHEBI:57553"/>
        <dbReference type="ChEBI" id="CHEBI:58115"/>
    </reaction>
</comment>
<evidence type="ECO:0000256" key="14">
    <source>
        <dbReference type="ARBA" id="ARBA00044879"/>
    </source>
</evidence>
<dbReference type="FunFam" id="4.10.410.20:FF:000001">
    <property type="entry name" value="Ectonucleotide pyrophosphatase/phosphodiesterase family member 2"/>
    <property type="match status" value="1"/>
</dbReference>
<feature type="non-terminal residue" evidence="30">
    <location>
        <position position="1"/>
    </location>
</feature>
<evidence type="ECO:0000256" key="2">
    <source>
        <dbReference type="ARBA" id="ARBA00004613"/>
    </source>
</evidence>
<dbReference type="InterPro" id="IPR002591">
    <property type="entry name" value="Phosphodiest/P_Trfase"/>
</dbReference>
<dbReference type="EMBL" id="KB320530">
    <property type="protein sequence ID" value="ELW69424.1"/>
    <property type="molecule type" value="Genomic_DNA"/>
</dbReference>
<dbReference type="EC" id="3.1.4.1" evidence="4"/>
<evidence type="ECO:0000256" key="8">
    <source>
        <dbReference type="ARBA" id="ARBA00023157"/>
    </source>
</evidence>
<comment type="catalytic activity">
    <reaction evidence="15">
        <text>ATP + H2O = AMP + diphosphate + H(+)</text>
        <dbReference type="Rhea" id="RHEA:14245"/>
        <dbReference type="ChEBI" id="CHEBI:15377"/>
        <dbReference type="ChEBI" id="CHEBI:15378"/>
        <dbReference type="ChEBI" id="CHEBI:30616"/>
        <dbReference type="ChEBI" id="CHEBI:33019"/>
        <dbReference type="ChEBI" id="CHEBI:456215"/>
        <dbReference type="EC" id="3.6.1.9"/>
    </reaction>
    <physiologicalReaction direction="left-to-right" evidence="15">
        <dbReference type="Rhea" id="RHEA:14246"/>
    </physiologicalReaction>
</comment>
<comment type="catalytic activity">
    <reaction evidence="28">
        <text>P(1),P(5)-bis(5'-adenosyl) pentaphosphate + H2O = adenosine 5'-tetraphosphate + AMP + 2 H(+)</text>
        <dbReference type="Rhea" id="RHEA:32051"/>
        <dbReference type="ChEBI" id="CHEBI:15377"/>
        <dbReference type="ChEBI" id="CHEBI:15378"/>
        <dbReference type="ChEBI" id="CHEBI:58450"/>
        <dbReference type="ChEBI" id="CHEBI:62041"/>
        <dbReference type="ChEBI" id="CHEBI:456215"/>
    </reaction>
    <physiologicalReaction direction="left-to-right" evidence="28">
        <dbReference type="Rhea" id="RHEA:32052"/>
    </physiologicalReaction>
</comment>
<evidence type="ECO:0000256" key="16">
    <source>
        <dbReference type="ARBA" id="ARBA00044922"/>
    </source>
</evidence>
<proteinExistence type="predicted"/>
<evidence type="ECO:0000313" key="30">
    <source>
        <dbReference type="EMBL" id="ELW69424.1"/>
    </source>
</evidence>
<comment type="subcellular location">
    <subcellularLocation>
        <location evidence="2">Secreted</location>
    </subcellularLocation>
</comment>
<evidence type="ECO:0000256" key="5">
    <source>
        <dbReference type="ARBA" id="ARBA00022525"/>
    </source>
</evidence>
<dbReference type="GO" id="GO:0009143">
    <property type="term" value="P:nucleoside triphosphate catabolic process"/>
    <property type="evidence" value="ECO:0007669"/>
    <property type="project" value="TreeGrafter"/>
</dbReference>
<keyword evidence="8" id="KW-1015">Disulfide bond</keyword>
<dbReference type="Pfam" id="PF01033">
    <property type="entry name" value="Somatomedin_B"/>
    <property type="match status" value="2"/>
</dbReference>
<evidence type="ECO:0000256" key="19">
    <source>
        <dbReference type="ARBA" id="ARBA00045012"/>
    </source>
</evidence>